<evidence type="ECO:0000313" key="6">
    <source>
        <dbReference type="EMBL" id="KIO33325.1"/>
    </source>
</evidence>
<keyword evidence="4" id="KW-0378">Hydrolase</keyword>
<keyword evidence="2" id="KW-0540">Nuclease</keyword>
<dbReference type="PIRSF" id="PIRSF005902">
    <property type="entry name" value="DNase_TatD"/>
    <property type="match status" value="1"/>
</dbReference>
<feature type="binding site" evidence="5">
    <location>
        <position position="119"/>
    </location>
    <ligand>
        <name>a divalent metal cation</name>
        <dbReference type="ChEBI" id="CHEBI:60240"/>
        <label>2</label>
    </ligand>
</feature>
<dbReference type="PANTHER" id="PTHR10060:SF15">
    <property type="entry name" value="DEOXYRIBONUCLEASE TATDN1"/>
    <property type="match status" value="1"/>
</dbReference>
<evidence type="ECO:0000256" key="2">
    <source>
        <dbReference type="ARBA" id="ARBA00022722"/>
    </source>
</evidence>
<dbReference type="GO" id="GO:0046872">
    <property type="term" value="F:metal ion binding"/>
    <property type="evidence" value="ECO:0007669"/>
    <property type="project" value="UniProtKB-KW"/>
</dbReference>
<dbReference type="PROSITE" id="PS01091">
    <property type="entry name" value="TATD_3"/>
    <property type="match status" value="1"/>
</dbReference>
<dbReference type="InterPro" id="IPR018228">
    <property type="entry name" value="DNase_TatD-rel_CS"/>
</dbReference>
<dbReference type="SUPFAM" id="SSF51556">
    <property type="entry name" value="Metallo-dependent hydrolases"/>
    <property type="match status" value="1"/>
</dbReference>
<feature type="binding site" evidence="5">
    <location>
        <position position="152"/>
    </location>
    <ligand>
        <name>a divalent metal cation</name>
        <dbReference type="ChEBI" id="CHEBI:60240"/>
        <label>2</label>
    </ligand>
</feature>
<dbReference type="GO" id="GO:0005829">
    <property type="term" value="C:cytosol"/>
    <property type="evidence" value="ECO:0007669"/>
    <property type="project" value="TreeGrafter"/>
</dbReference>
<gene>
    <name evidence="6" type="ORF">M407DRAFT_241120</name>
</gene>
<evidence type="ECO:0000256" key="3">
    <source>
        <dbReference type="ARBA" id="ARBA00022723"/>
    </source>
</evidence>
<accession>A0A0C3QL27</accession>
<comment type="similarity">
    <text evidence="1">Belongs to the metallo-dependent hydrolases superfamily. TatD-type hydrolase family.</text>
</comment>
<dbReference type="Proteomes" id="UP000054248">
    <property type="component" value="Unassembled WGS sequence"/>
</dbReference>
<dbReference type="Gene3D" id="3.20.20.140">
    <property type="entry name" value="Metal-dependent hydrolases"/>
    <property type="match status" value="1"/>
</dbReference>
<dbReference type="InterPro" id="IPR032466">
    <property type="entry name" value="Metal_Hydrolase"/>
</dbReference>
<dbReference type="AlphaFoldDB" id="A0A0C3QL27"/>
<protein>
    <submittedName>
        <fullName evidence="6">Uncharacterized protein</fullName>
    </submittedName>
</protein>
<feature type="binding site" evidence="5">
    <location>
        <position position="82"/>
    </location>
    <ligand>
        <name>a divalent metal cation</name>
        <dbReference type="ChEBI" id="CHEBI:60240"/>
        <label>1</label>
    </ligand>
</feature>
<reference evidence="6 7" key="1">
    <citation type="submission" date="2014-04" db="EMBL/GenBank/DDBJ databases">
        <authorList>
            <consortium name="DOE Joint Genome Institute"/>
            <person name="Kuo A."/>
            <person name="Girlanda M."/>
            <person name="Perotto S."/>
            <person name="Kohler A."/>
            <person name="Nagy L.G."/>
            <person name="Floudas D."/>
            <person name="Copeland A."/>
            <person name="Barry K.W."/>
            <person name="Cichocki N."/>
            <person name="Veneault-Fourrey C."/>
            <person name="LaButti K."/>
            <person name="Lindquist E.A."/>
            <person name="Lipzen A."/>
            <person name="Lundell T."/>
            <person name="Morin E."/>
            <person name="Murat C."/>
            <person name="Sun H."/>
            <person name="Tunlid A."/>
            <person name="Henrissat B."/>
            <person name="Grigoriev I.V."/>
            <person name="Hibbett D.S."/>
            <person name="Martin F."/>
            <person name="Nordberg H.P."/>
            <person name="Cantor M.N."/>
            <person name="Hua S.X."/>
        </authorList>
    </citation>
    <scope>NUCLEOTIDE SEQUENCE [LARGE SCALE GENOMIC DNA]</scope>
    <source>
        <strain evidence="6 7">MUT 4182</strain>
    </source>
</reference>
<organism evidence="6 7">
    <name type="scientific">Tulasnella calospora MUT 4182</name>
    <dbReference type="NCBI Taxonomy" id="1051891"/>
    <lineage>
        <taxon>Eukaryota</taxon>
        <taxon>Fungi</taxon>
        <taxon>Dikarya</taxon>
        <taxon>Basidiomycota</taxon>
        <taxon>Agaricomycotina</taxon>
        <taxon>Agaricomycetes</taxon>
        <taxon>Cantharellales</taxon>
        <taxon>Tulasnellaceae</taxon>
        <taxon>Tulasnella</taxon>
    </lineage>
</organism>
<dbReference type="HOGENOM" id="CLU_031506_1_0_1"/>
<evidence type="ECO:0000256" key="1">
    <source>
        <dbReference type="ARBA" id="ARBA00009275"/>
    </source>
</evidence>
<keyword evidence="7" id="KW-1185">Reference proteome</keyword>
<feature type="binding site" evidence="5">
    <location>
        <position position="200"/>
    </location>
    <ligand>
        <name>a divalent metal cation</name>
        <dbReference type="ChEBI" id="CHEBI:60240"/>
        <label>1</label>
    </ligand>
</feature>
<dbReference type="OrthoDB" id="6079689at2759"/>
<evidence type="ECO:0000256" key="4">
    <source>
        <dbReference type="ARBA" id="ARBA00022801"/>
    </source>
</evidence>
<dbReference type="InterPro" id="IPR001130">
    <property type="entry name" value="TatD-like"/>
</dbReference>
<evidence type="ECO:0000256" key="5">
    <source>
        <dbReference type="PIRSR" id="PIRSR005902-1"/>
    </source>
</evidence>
<reference evidence="7" key="2">
    <citation type="submission" date="2015-01" db="EMBL/GenBank/DDBJ databases">
        <title>Evolutionary Origins and Diversification of the Mycorrhizal Mutualists.</title>
        <authorList>
            <consortium name="DOE Joint Genome Institute"/>
            <consortium name="Mycorrhizal Genomics Consortium"/>
            <person name="Kohler A."/>
            <person name="Kuo A."/>
            <person name="Nagy L.G."/>
            <person name="Floudas D."/>
            <person name="Copeland A."/>
            <person name="Barry K.W."/>
            <person name="Cichocki N."/>
            <person name="Veneault-Fourrey C."/>
            <person name="LaButti K."/>
            <person name="Lindquist E.A."/>
            <person name="Lipzen A."/>
            <person name="Lundell T."/>
            <person name="Morin E."/>
            <person name="Murat C."/>
            <person name="Riley R."/>
            <person name="Ohm R."/>
            <person name="Sun H."/>
            <person name="Tunlid A."/>
            <person name="Henrissat B."/>
            <person name="Grigoriev I.V."/>
            <person name="Hibbett D.S."/>
            <person name="Martin F."/>
        </authorList>
    </citation>
    <scope>NUCLEOTIDE SEQUENCE [LARGE SCALE GENOMIC DNA]</scope>
    <source>
        <strain evidence="7">MUT 4182</strain>
    </source>
</reference>
<dbReference type="STRING" id="1051891.A0A0C3QL27"/>
<sequence>MLRRSRTAGVRNVIITGGSLKESQHALRMAKDYGMFATVGCHPTRSQDFDKFDAGPEAYLRALDNTIAKHKTGKGRVVAVGECGLDYDRLFFSPAETQKKYFRMQLSLAKKHNLPLFLHSRNCHSDFVQILREEGFGEDGGRALGGRGGVVHSFTGAKEEIDELLEMGFHFSLNGCGMKTQENLEAAAKIPLDRLLLETDAPWCSLTSTHASSAHLKTLPKPLSDVFFPPSSKTFVEGKMVKGRNEPNAIGGVAWVVSKLHGVTLEEVAEAVWKNTCELFALEDPLPEMDVPKVAAAVVARVAAAAAGPSAPSLKSESAFPALGRR</sequence>
<dbReference type="PANTHER" id="PTHR10060">
    <property type="entry name" value="TATD FAMILY DEOXYRIBONUCLEASE"/>
    <property type="match status" value="1"/>
</dbReference>
<dbReference type="EMBL" id="KN822949">
    <property type="protein sequence ID" value="KIO33325.1"/>
    <property type="molecule type" value="Genomic_DNA"/>
</dbReference>
<dbReference type="InterPro" id="IPR050891">
    <property type="entry name" value="TatD-type_Hydrolase"/>
</dbReference>
<evidence type="ECO:0000313" key="7">
    <source>
        <dbReference type="Proteomes" id="UP000054248"/>
    </source>
</evidence>
<name>A0A0C3QL27_9AGAM</name>
<dbReference type="CDD" id="cd01310">
    <property type="entry name" value="TatD_DNAse"/>
    <property type="match status" value="1"/>
</dbReference>
<proteinExistence type="inferred from homology"/>
<dbReference type="GO" id="GO:0008296">
    <property type="term" value="F:3'-5'-DNA exonuclease activity"/>
    <property type="evidence" value="ECO:0007669"/>
    <property type="project" value="TreeGrafter"/>
</dbReference>
<keyword evidence="3 5" id="KW-0479">Metal-binding</keyword>
<dbReference type="Pfam" id="PF01026">
    <property type="entry name" value="TatD_DNase"/>
    <property type="match status" value="1"/>
</dbReference>